<feature type="transmembrane region" description="Helical" evidence="11">
    <location>
        <begin position="12"/>
        <end position="30"/>
    </location>
</feature>
<dbReference type="Gene3D" id="3.10.610.10">
    <property type="entry name" value="GSPII I/J protein-like"/>
    <property type="match status" value="1"/>
</dbReference>
<keyword evidence="8 11" id="KW-1133">Transmembrane helix</keyword>
<dbReference type="PANTHER" id="PTHR39583">
    <property type="entry name" value="TYPE II SECRETION SYSTEM PROTEIN J-RELATED"/>
    <property type="match status" value="1"/>
</dbReference>
<keyword evidence="6" id="KW-0997">Cell inner membrane</keyword>
<dbReference type="Proteomes" id="UP000234626">
    <property type="component" value="Unassembled WGS sequence"/>
</dbReference>
<dbReference type="GO" id="GO:0015627">
    <property type="term" value="C:type II protein secretion system complex"/>
    <property type="evidence" value="ECO:0007669"/>
    <property type="project" value="InterPro"/>
</dbReference>
<keyword evidence="13" id="KW-1185">Reference proteome</keyword>
<dbReference type="Gene3D" id="2.10.70.20">
    <property type="entry name" value="gspk-gspi-gspj complex like domains"/>
    <property type="match status" value="1"/>
</dbReference>
<keyword evidence="7 11" id="KW-0812">Transmembrane</keyword>
<keyword evidence="9 11" id="KW-0472">Membrane</keyword>
<evidence type="ECO:0000256" key="4">
    <source>
        <dbReference type="ARBA" id="ARBA00022475"/>
    </source>
</evidence>
<dbReference type="InterPro" id="IPR012902">
    <property type="entry name" value="N_methyl_site"/>
</dbReference>
<keyword evidence="5" id="KW-0488">Methylation</keyword>
<evidence type="ECO:0000256" key="1">
    <source>
        <dbReference type="ARBA" id="ARBA00004377"/>
    </source>
</evidence>
<evidence type="ECO:0000256" key="3">
    <source>
        <dbReference type="ARBA" id="ARBA00021539"/>
    </source>
</evidence>
<dbReference type="InterPro" id="IPR045584">
    <property type="entry name" value="Pilin-like"/>
</dbReference>
<reference evidence="12 13" key="1">
    <citation type="submission" date="2017-12" db="EMBL/GenBank/DDBJ databases">
        <title>Characterization of six clinical isolates of Enterochimera gen. nov., a novel genus of the Yersiniaciae family and the three species Enterochimera arupensis sp. nov., Enterochimera coloradensis sp. nov, and Enterochimera californica sp. nov.</title>
        <authorList>
            <person name="Rossi A."/>
            <person name="Fisher M."/>
        </authorList>
    </citation>
    <scope>NUCLEOTIDE SEQUENCE [LARGE SCALE GENOMIC DNA]</scope>
    <source>
        <strain evidence="12 13">2016Iso1</strain>
    </source>
</reference>
<dbReference type="PANTHER" id="PTHR39583:SF2">
    <property type="entry name" value="TYPE II SECRETION SYSTEM PROTEIN J"/>
    <property type="match status" value="1"/>
</dbReference>
<dbReference type="RefSeq" id="WP_101836119.1">
    <property type="nucleotide sequence ID" value="NZ_CP119395.1"/>
</dbReference>
<dbReference type="NCBIfam" id="TIGR02532">
    <property type="entry name" value="IV_pilin_GFxxxE"/>
    <property type="match status" value="1"/>
</dbReference>
<dbReference type="Pfam" id="PF07963">
    <property type="entry name" value="N_methyl"/>
    <property type="match status" value="1"/>
</dbReference>
<name>A0A2N5EHZ1_9GAMM</name>
<gene>
    <name evidence="12" type="primary">gspJ</name>
    <name evidence="12" type="ORF">CYR34_20170</name>
</gene>
<dbReference type="InterPro" id="IPR010055">
    <property type="entry name" value="T2SS_protein-GspJ"/>
</dbReference>
<proteinExistence type="inferred from homology"/>
<keyword evidence="4" id="KW-1003">Cell membrane</keyword>
<accession>A0A2N5EHZ1</accession>
<dbReference type="SUPFAM" id="SSF54523">
    <property type="entry name" value="Pili subunits"/>
    <property type="match status" value="1"/>
</dbReference>
<comment type="subcellular location">
    <subcellularLocation>
        <location evidence="1">Cell inner membrane</location>
        <topology evidence="1">Single-pass membrane protein</topology>
    </subcellularLocation>
</comment>
<protein>
    <recommendedName>
        <fullName evidence="3">Type II secretion system protein J</fullName>
    </recommendedName>
</protein>
<feature type="compositionally biased region" description="Low complexity" evidence="10">
    <location>
        <begin position="213"/>
        <end position="222"/>
    </location>
</feature>
<evidence type="ECO:0000256" key="9">
    <source>
        <dbReference type="ARBA" id="ARBA00023136"/>
    </source>
</evidence>
<dbReference type="AlphaFoldDB" id="A0A2N5EHZ1"/>
<dbReference type="GO" id="GO:0005886">
    <property type="term" value="C:plasma membrane"/>
    <property type="evidence" value="ECO:0007669"/>
    <property type="project" value="UniProtKB-SubCell"/>
</dbReference>
<dbReference type="NCBIfam" id="TIGR01711">
    <property type="entry name" value="gspJ"/>
    <property type="match status" value="1"/>
</dbReference>
<evidence type="ECO:0000256" key="2">
    <source>
        <dbReference type="ARBA" id="ARBA00011084"/>
    </source>
</evidence>
<dbReference type="OrthoDB" id="9794345at2"/>
<dbReference type="GO" id="GO:0015628">
    <property type="term" value="P:protein secretion by the type II secretion system"/>
    <property type="evidence" value="ECO:0007669"/>
    <property type="project" value="InterPro"/>
</dbReference>
<comment type="similarity">
    <text evidence="2">Belongs to the GSP J family.</text>
</comment>
<evidence type="ECO:0000256" key="8">
    <source>
        <dbReference type="ARBA" id="ARBA00022989"/>
    </source>
</evidence>
<evidence type="ECO:0000313" key="12">
    <source>
        <dbReference type="EMBL" id="PLR43891.1"/>
    </source>
</evidence>
<evidence type="ECO:0000256" key="6">
    <source>
        <dbReference type="ARBA" id="ARBA00022519"/>
    </source>
</evidence>
<evidence type="ECO:0000256" key="10">
    <source>
        <dbReference type="SAM" id="MobiDB-lite"/>
    </source>
</evidence>
<dbReference type="InterPro" id="IPR051621">
    <property type="entry name" value="T2SS_protein_J"/>
</dbReference>
<evidence type="ECO:0000256" key="11">
    <source>
        <dbReference type="SAM" id="Phobius"/>
    </source>
</evidence>
<dbReference type="PROSITE" id="PS00409">
    <property type="entry name" value="PROKAR_NTER_METHYL"/>
    <property type="match status" value="1"/>
</dbReference>
<sequence>MNRQKGFTLLETMLALFIFSMLSMLAYQILSGALKTNERTQSALQRINALHRTMNRLERDIVQSLPRVPRGAEQSWHQDDNSFALTTQSRPNTWGQCCSPDILRVTWQLKAGTLHRLVQRTVDAPDDSTPLDAPLLDNVDNMSLRFYQQGWKTEVDAGQAPPTGIEVTLTLKDFGVINRVFVLPASWPGYQDTESGDEASEGEQQSESENSQEGESSGGQEEPMADEQPLSPPAEDTPSGGSHE</sequence>
<evidence type="ECO:0000313" key="13">
    <source>
        <dbReference type="Proteomes" id="UP000234626"/>
    </source>
</evidence>
<dbReference type="EMBL" id="PJZK01000030">
    <property type="protein sequence ID" value="PLR43891.1"/>
    <property type="molecule type" value="Genomic_DNA"/>
</dbReference>
<organism evidence="12 13">
    <name type="scientific">Chimaeribacter arupi</name>
    <dbReference type="NCBI Taxonomy" id="2060066"/>
    <lineage>
        <taxon>Bacteria</taxon>
        <taxon>Pseudomonadati</taxon>
        <taxon>Pseudomonadota</taxon>
        <taxon>Gammaproteobacteria</taxon>
        <taxon>Enterobacterales</taxon>
        <taxon>Yersiniaceae</taxon>
        <taxon>Chimaeribacter</taxon>
    </lineage>
</organism>
<feature type="compositionally biased region" description="Acidic residues" evidence="10">
    <location>
        <begin position="194"/>
        <end position="212"/>
    </location>
</feature>
<feature type="region of interest" description="Disordered" evidence="10">
    <location>
        <begin position="188"/>
        <end position="244"/>
    </location>
</feature>
<evidence type="ECO:0000256" key="7">
    <source>
        <dbReference type="ARBA" id="ARBA00022692"/>
    </source>
</evidence>
<dbReference type="Pfam" id="PF11612">
    <property type="entry name" value="T2SSJ"/>
    <property type="match status" value="1"/>
</dbReference>
<evidence type="ECO:0000256" key="5">
    <source>
        <dbReference type="ARBA" id="ARBA00022481"/>
    </source>
</evidence>
<comment type="caution">
    <text evidence="12">The sequence shown here is derived from an EMBL/GenBank/DDBJ whole genome shotgun (WGS) entry which is preliminary data.</text>
</comment>